<dbReference type="InterPro" id="IPR030678">
    <property type="entry name" value="Peptide/Ni-bd"/>
</dbReference>
<feature type="domain" description="Solute-binding protein family 5" evidence="5">
    <location>
        <begin position="69"/>
        <end position="430"/>
    </location>
</feature>
<accession>A0A1L5PFE3</accession>
<keyword evidence="6" id="KW-0614">Plasmid</keyword>
<comment type="subcellular location">
    <subcellularLocation>
        <location evidence="1">Periplasm</location>
    </subcellularLocation>
</comment>
<keyword evidence="3 4" id="KW-0732">Signal</keyword>
<proteinExistence type="inferred from homology"/>
<dbReference type="SUPFAM" id="SSF53850">
    <property type="entry name" value="Periplasmic binding protein-like II"/>
    <property type="match status" value="1"/>
</dbReference>
<evidence type="ECO:0000313" key="7">
    <source>
        <dbReference type="Proteomes" id="UP000185109"/>
    </source>
</evidence>
<evidence type="ECO:0000259" key="5">
    <source>
        <dbReference type="Pfam" id="PF00496"/>
    </source>
</evidence>
<dbReference type="GO" id="GO:0015833">
    <property type="term" value="P:peptide transport"/>
    <property type="evidence" value="ECO:0007669"/>
    <property type="project" value="TreeGrafter"/>
</dbReference>
<evidence type="ECO:0000256" key="2">
    <source>
        <dbReference type="ARBA" id="ARBA00005695"/>
    </source>
</evidence>
<dbReference type="Gene3D" id="3.10.105.10">
    <property type="entry name" value="Dipeptide-binding Protein, Domain 3"/>
    <property type="match status" value="1"/>
</dbReference>
<dbReference type="AlphaFoldDB" id="A0A1L5PFE3"/>
<evidence type="ECO:0000313" key="6">
    <source>
        <dbReference type="EMBL" id="APO78853.1"/>
    </source>
</evidence>
<dbReference type="InterPro" id="IPR000914">
    <property type="entry name" value="SBP_5_dom"/>
</dbReference>
<dbReference type="GO" id="GO:1904680">
    <property type="term" value="F:peptide transmembrane transporter activity"/>
    <property type="evidence" value="ECO:0007669"/>
    <property type="project" value="TreeGrafter"/>
</dbReference>
<dbReference type="PIRSF" id="PIRSF002741">
    <property type="entry name" value="MppA"/>
    <property type="match status" value="1"/>
</dbReference>
<feature type="chain" id="PRO_5013358248" evidence="4">
    <location>
        <begin position="26"/>
        <end position="519"/>
    </location>
</feature>
<geneLocation type="plasmid" evidence="7">
    <name>prsp8c3c</name>
</geneLocation>
<dbReference type="InterPro" id="IPR039424">
    <property type="entry name" value="SBP_5"/>
</dbReference>
<dbReference type="PANTHER" id="PTHR30290:SF38">
    <property type="entry name" value="D,D-DIPEPTIDE-BINDING PERIPLASMIC PROTEIN DDPA-RELATED"/>
    <property type="match status" value="1"/>
</dbReference>
<dbReference type="Gene3D" id="3.40.190.10">
    <property type="entry name" value="Periplasmic binding protein-like II"/>
    <property type="match status" value="1"/>
</dbReference>
<protein>
    <submittedName>
        <fullName evidence="6">Dipeptide/oligopeptide ABC transporter substrate-binding protein</fullName>
    </submittedName>
</protein>
<dbReference type="Gene3D" id="3.90.76.10">
    <property type="entry name" value="Dipeptide-binding Protein, Domain 1"/>
    <property type="match status" value="1"/>
</dbReference>
<evidence type="ECO:0000256" key="3">
    <source>
        <dbReference type="ARBA" id="ARBA00022729"/>
    </source>
</evidence>
<dbReference type="Pfam" id="PF00496">
    <property type="entry name" value="SBP_bac_5"/>
    <property type="match status" value="1"/>
</dbReference>
<dbReference type="Proteomes" id="UP000185109">
    <property type="component" value="Plasmid pRsp8C3c"/>
</dbReference>
<comment type="similarity">
    <text evidence="2">Belongs to the bacterial solute-binding protein 5 family.</text>
</comment>
<dbReference type="InterPro" id="IPR023765">
    <property type="entry name" value="SBP_5_CS"/>
</dbReference>
<dbReference type="GO" id="GO:0043190">
    <property type="term" value="C:ATP-binding cassette (ABC) transporter complex"/>
    <property type="evidence" value="ECO:0007669"/>
    <property type="project" value="InterPro"/>
</dbReference>
<organism evidence="6 7">
    <name type="scientific">Rhizobium etli 8C-3</name>
    <dbReference type="NCBI Taxonomy" id="538025"/>
    <lineage>
        <taxon>Bacteria</taxon>
        <taxon>Pseudomonadati</taxon>
        <taxon>Pseudomonadota</taxon>
        <taxon>Alphaproteobacteria</taxon>
        <taxon>Hyphomicrobiales</taxon>
        <taxon>Rhizobiaceae</taxon>
        <taxon>Rhizobium/Agrobacterium group</taxon>
        <taxon>Rhizobium</taxon>
    </lineage>
</organism>
<sequence>MNKHSAAMASVSLIGLMLAAAPLQAKTLNIALNADIRSLDPGVNRDSNSDAVVLHMVEGLVAYGEDASVKPLLAEKVAVSKDELTYTFTLRDGVKFHNGKELTSVDVLWSWNRYMAEATKWRCRPDFAEGGASHVVAADAPDKKTVVFKLEQPNALFLATLARLDCGMTGILEKSSLNDDGSFKQPVGTGPFKYKEWKKGEFVDLEAFPEYSARAGEGRDGLTGSKRPLVETVHFPIIPDRSSAKAALLSGDVDVVPDVPYADIAEFKQNADLDVSLASNPGITAVLFQTRDPLLKDVRIRKAISMAIDTNALVDGITLGLGKANNSLVPATSKFHSAEQAKGYKFDPEAAKTLLQEAGYDGRPIKLIANTRYANTYDAAVMAQAMLQQAGINVEIEVLEWAAQLDRYQSGNYTAMTFPYSARFDPALTYDSVMGNKEKEPRKVWDDPEAQALLAENVRSSDPAKRQELFDKLHARFLASVPFLMLYNGLEASAFQKSVQNYQASIFSMPRAWEVSIAD</sequence>
<name>A0A1L5PFE3_RHIET</name>
<dbReference type="GO" id="GO:0030288">
    <property type="term" value="C:outer membrane-bounded periplasmic space"/>
    <property type="evidence" value="ECO:0007669"/>
    <property type="project" value="UniProtKB-ARBA"/>
</dbReference>
<feature type="signal peptide" evidence="4">
    <location>
        <begin position="1"/>
        <end position="25"/>
    </location>
</feature>
<evidence type="ECO:0000256" key="1">
    <source>
        <dbReference type="ARBA" id="ARBA00004418"/>
    </source>
</evidence>
<reference evidence="6 7" key="1">
    <citation type="submission" date="2016-09" db="EMBL/GenBank/DDBJ databases">
        <title>The complete genome sequences of Rhizobium gallicum, symbiovars gallicum and phaseoli, symbionts associated to common bean (Phaseolus vulgaris).</title>
        <authorList>
            <person name="Bustos P."/>
            <person name="Santamaria R.I."/>
            <person name="Perez-Carrascal O.M."/>
            <person name="Juarez S."/>
            <person name="Lozano L."/>
            <person name="Martinez-Flores I."/>
            <person name="Martinez-Romero E."/>
            <person name="Cevallos M."/>
            <person name="Romero D."/>
            <person name="Davila G."/>
            <person name="Gonzalez V."/>
        </authorList>
    </citation>
    <scope>NUCLEOTIDE SEQUENCE [LARGE SCALE GENOMIC DNA]</scope>
    <source>
        <strain evidence="6 7">8C-3</strain>
        <plasmid evidence="7">Plasmid prsp8c3c</plasmid>
    </source>
</reference>
<dbReference type="EMBL" id="CP017244">
    <property type="protein sequence ID" value="APO78853.1"/>
    <property type="molecule type" value="Genomic_DNA"/>
</dbReference>
<dbReference type="PROSITE" id="PS01040">
    <property type="entry name" value="SBP_BACTERIAL_5"/>
    <property type="match status" value="1"/>
</dbReference>
<gene>
    <name evidence="6" type="ORF">AM571_PC01119</name>
</gene>
<evidence type="ECO:0000256" key="4">
    <source>
        <dbReference type="SAM" id="SignalP"/>
    </source>
</evidence>
<dbReference type="PANTHER" id="PTHR30290">
    <property type="entry name" value="PERIPLASMIC BINDING COMPONENT OF ABC TRANSPORTER"/>
    <property type="match status" value="1"/>
</dbReference>
<dbReference type="RefSeq" id="WP_245520019.1">
    <property type="nucleotide sequence ID" value="NZ_CP017244.1"/>
</dbReference>